<dbReference type="RefSeq" id="WP_131163067.1">
    <property type="nucleotide sequence ID" value="NZ_JAENKU010000001.1"/>
</dbReference>
<evidence type="ECO:0000313" key="2">
    <source>
        <dbReference type="EMBL" id="TBR81717.1"/>
    </source>
</evidence>
<organism evidence="2 3">
    <name type="scientific">Campylobacter novaezeelandiae</name>
    <dbReference type="NCBI Taxonomy" id="2267891"/>
    <lineage>
        <taxon>Bacteria</taxon>
        <taxon>Pseudomonadati</taxon>
        <taxon>Campylobacterota</taxon>
        <taxon>Epsilonproteobacteria</taxon>
        <taxon>Campylobacterales</taxon>
        <taxon>Campylobacteraceae</taxon>
        <taxon>Campylobacter</taxon>
    </lineage>
</organism>
<dbReference type="OrthoDB" id="5353961at2"/>
<dbReference type="EMBL" id="QPGR01000003">
    <property type="protein sequence ID" value="TBR81717.1"/>
    <property type="molecule type" value="Genomic_DNA"/>
</dbReference>
<accession>A0A4Q9JUV7</accession>
<feature type="domain" description="FHA" evidence="1">
    <location>
        <begin position="29"/>
        <end position="97"/>
    </location>
</feature>
<evidence type="ECO:0000313" key="3">
    <source>
        <dbReference type="Proteomes" id="UP000292583"/>
    </source>
</evidence>
<evidence type="ECO:0000259" key="1">
    <source>
        <dbReference type="Pfam" id="PF00498"/>
    </source>
</evidence>
<protein>
    <submittedName>
        <fullName evidence="2">FHA domain-containing protein</fullName>
    </submittedName>
</protein>
<dbReference type="Proteomes" id="UP000292583">
    <property type="component" value="Unassembled WGS sequence"/>
</dbReference>
<dbReference type="Gene3D" id="2.60.200.20">
    <property type="match status" value="1"/>
</dbReference>
<proteinExistence type="predicted"/>
<dbReference type="CDD" id="cd00060">
    <property type="entry name" value="FHA"/>
    <property type="match status" value="1"/>
</dbReference>
<dbReference type="SUPFAM" id="SSF49879">
    <property type="entry name" value="SMAD/FHA domain"/>
    <property type="match status" value="1"/>
</dbReference>
<dbReference type="Pfam" id="PF00498">
    <property type="entry name" value="FHA"/>
    <property type="match status" value="1"/>
</dbReference>
<dbReference type="InterPro" id="IPR000253">
    <property type="entry name" value="FHA_dom"/>
</dbReference>
<sequence>MEKMGILLENIEDSLGKNRVHIFDENGGVIGSDPECSFSVQDLKKQIKDKHVQIKFEEGFFTICPIDDSVIFYNESFSKLQSGFDVIINKGDTFKIGDLKFRFADISDIDNEAIEAKLKIEDIPRHNELEIAIEPRFKVNIDLNDNIKENIKAKNNLDFVKDKEQKSDTLQIQDSKLFGYQDLLELIRQNFKELKQNQKKINFDQNSSLERKQIEEIIENIPLIKSTKLINIIVLTLISKELYNPLFDGMKNDLFMRCLNSAIKDSINNDKELFEILSLMALEAYKDKS</sequence>
<comment type="caution">
    <text evidence="2">The sequence shown here is derived from an EMBL/GenBank/DDBJ whole genome shotgun (WGS) entry which is preliminary data.</text>
</comment>
<reference evidence="2 3" key="1">
    <citation type="submission" date="2018-07" db="EMBL/GenBank/DDBJ databases">
        <title>Campylobacter zealandensis sp. nov., isolated from birds and water in New Zealand.</title>
        <authorList>
            <person name="Wilkinson D.A."/>
            <person name="Biggs P.J."/>
            <person name="French N.P."/>
            <person name="Midwinter A.C."/>
        </authorList>
    </citation>
    <scope>NUCLEOTIDE SEQUENCE [LARGE SCALE GENOMIC DNA]</scope>
    <source>
        <strain evidence="2 3">B423b</strain>
    </source>
</reference>
<gene>
    <name evidence="2" type="ORF">DU473_02185</name>
</gene>
<keyword evidence="3" id="KW-1185">Reference proteome</keyword>
<name>A0A4Q9JUV7_9BACT</name>
<dbReference type="InterPro" id="IPR008984">
    <property type="entry name" value="SMAD_FHA_dom_sf"/>
</dbReference>
<dbReference type="AlphaFoldDB" id="A0A4Q9JUV7"/>